<evidence type="ECO:0000256" key="1">
    <source>
        <dbReference type="SAM" id="Coils"/>
    </source>
</evidence>
<dbReference type="AlphaFoldDB" id="A0A1G7BAZ5"/>
<protein>
    <recommendedName>
        <fullName evidence="4">Lipoprotein</fullName>
    </recommendedName>
</protein>
<organism evidence="2 3">
    <name type="scientific">Riemerella columbipharyngis</name>
    <dbReference type="NCBI Taxonomy" id="1071918"/>
    <lineage>
        <taxon>Bacteria</taxon>
        <taxon>Pseudomonadati</taxon>
        <taxon>Bacteroidota</taxon>
        <taxon>Flavobacteriia</taxon>
        <taxon>Flavobacteriales</taxon>
        <taxon>Weeksellaceae</taxon>
        <taxon>Riemerella</taxon>
    </lineage>
</organism>
<evidence type="ECO:0008006" key="4">
    <source>
        <dbReference type="Google" id="ProtNLM"/>
    </source>
</evidence>
<dbReference type="RefSeq" id="WP_092736267.1">
    <property type="nucleotide sequence ID" value="NZ_FNAS01000005.1"/>
</dbReference>
<feature type="coiled-coil region" evidence="1">
    <location>
        <begin position="41"/>
        <end position="79"/>
    </location>
</feature>
<evidence type="ECO:0000313" key="2">
    <source>
        <dbReference type="EMBL" id="SDE24284.1"/>
    </source>
</evidence>
<dbReference type="OrthoDB" id="1262041at2"/>
<gene>
    <name evidence="2" type="ORF">SAMN05421544_10599</name>
</gene>
<reference evidence="2 3" key="1">
    <citation type="submission" date="2016-10" db="EMBL/GenBank/DDBJ databases">
        <authorList>
            <person name="de Groot N.N."/>
        </authorList>
    </citation>
    <scope>NUCLEOTIDE SEQUENCE [LARGE SCALE GENOMIC DNA]</scope>
    <source>
        <strain evidence="2 3">DSM 24015</strain>
    </source>
</reference>
<accession>A0A1G7BAZ5</accession>
<keyword evidence="3" id="KW-1185">Reference proteome</keyword>
<sequence>MNTKLSIGILSILLLVSCDFNKSKQSYFIEDEPLEDSAFVENTVQDSVQRVEEELEQKKQAEQERIAQEEERKRQAIYDRYINNSLPTGATPYAKYYGKNSSCSGYDCSKIKVRTSNSDVLVTIKKDDRVVRHAYVQSNDSYTFSLPNGAYQIFFYYGKGWDPQKEMKNGKIKGGFIEDESFGKDDEQFLEDNILTYELILQQNGNFSTQPSDSDEAL</sequence>
<evidence type="ECO:0000313" key="3">
    <source>
        <dbReference type="Proteomes" id="UP000198517"/>
    </source>
</evidence>
<proteinExistence type="predicted"/>
<dbReference type="STRING" id="1071918.SAMN05421544_10599"/>
<name>A0A1G7BAZ5_9FLAO</name>
<dbReference type="EMBL" id="FNAS01000005">
    <property type="protein sequence ID" value="SDE24284.1"/>
    <property type="molecule type" value="Genomic_DNA"/>
</dbReference>
<dbReference type="PROSITE" id="PS51257">
    <property type="entry name" value="PROKAR_LIPOPROTEIN"/>
    <property type="match status" value="1"/>
</dbReference>
<keyword evidence="1" id="KW-0175">Coiled coil</keyword>
<dbReference type="Proteomes" id="UP000198517">
    <property type="component" value="Unassembled WGS sequence"/>
</dbReference>